<feature type="compositionally biased region" description="Acidic residues" evidence="1">
    <location>
        <begin position="372"/>
        <end position="381"/>
    </location>
</feature>
<feature type="region of interest" description="Disordered" evidence="1">
    <location>
        <begin position="1"/>
        <end position="154"/>
    </location>
</feature>
<reference evidence="2 3" key="1">
    <citation type="journal article" date="2018" name="Mol. Biol. Evol.">
        <title>Broad Genomic Sampling Reveals a Smut Pathogenic Ancestry of the Fungal Clade Ustilaginomycotina.</title>
        <authorList>
            <person name="Kijpornyongpan T."/>
            <person name="Mondo S.J."/>
            <person name="Barry K."/>
            <person name="Sandor L."/>
            <person name="Lee J."/>
            <person name="Lipzen A."/>
            <person name="Pangilinan J."/>
            <person name="LaButti K."/>
            <person name="Hainaut M."/>
            <person name="Henrissat B."/>
            <person name="Grigoriev I.V."/>
            <person name="Spatafora J.W."/>
            <person name="Aime M.C."/>
        </authorList>
    </citation>
    <scope>NUCLEOTIDE SEQUENCE [LARGE SCALE GENOMIC DNA]</scope>
    <source>
        <strain evidence="2 3">MCA 5214</strain>
    </source>
</reference>
<sequence>MKEDEQDPRKGLTGGGGARSDKGKGRSSGDDGKSGAQVPSRSGNDSRSSSSLLGSALSGLGQEASSSLSGLMAGQGKAASGSGSKAVESSTWAADQRQWAPDGDGGRMDTTGPRQGFRAAPSVPAETSSSPTSTSTALQQLLHDPSPRYSSRETLEQGLHDIVRSQSVVSQESDAPHAALLDPAYHEAWARSLPAADLSSTLTARDDAEATPSSLVEAWNRALPPAATATSPPRVCPPTAEEPGGFMALLAAEEEKEYEEMMRPFDPQRAQADNPGFALPPPDLQAATSAGSSEAIRPYFLERDWKEKAAADLAGLRERLAGQSEEGMTRRERRRLLRLVERDLAVLASRLEYTDEVWLNEAKEAPRGAMRDDDDDDDDEEHAGQADADAEAELQDRRHRALERLAGLQRHLAGRL</sequence>
<feature type="compositionally biased region" description="Basic and acidic residues" evidence="1">
    <location>
        <begin position="1"/>
        <end position="10"/>
    </location>
</feature>
<keyword evidence="3" id="KW-1185">Reference proteome</keyword>
<dbReference type="EMBL" id="KZ819663">
    <property type="protein sequence ID" value="PWN29867.1"/>
    <property type="molecule type" value="Genomic_DNA"/>
</dbReference>
<name>A0A316UX26_9BASI</name>
<feature type="region of interest" description="Disordered" evidence="1">
    <location>
        <begin position="363"/>
        <end position="396"/>
    </location>
</feature>
<feature type="compositionally biased region" description="Low complexity" evidence="1">
    <location>
        <begin position="119"/>
        <end position="137"/>
    </location>
</feature>
<evidence type="ECO:0000313" key="2">
    <source>
        <dbReference type="EMBL" id="PWN29867.1"/>
    </source>
</evidence>
<evidence type="ECO:0000313" key="3">
    <source>
        <dbReference type="Proteomes" id="UP000245884"/>
    </source>
</evidence>
<dbReference type="AlphaFoldDB" id="A0A316UX26"/>
<proteinExistence type="predicted"/>
<evidence type="ECO:0000256" key="1">
    <source>
        <dbReference type="SAM" id="MobiDB-lite"/>
    </source>
</evidence>
<feature type="compositionally biased region" description="Basic and acidic residues" evidence="1">
    <location>
        <begin position="19"/>
        <end position="33"/>
    </location>
</feature>
<accession>A0A316UX26</accession>
<protein>
    <submittedName>
        <fullName evidence="2">Uncharacterized protein</fullName>
    </submittedName>
</protein>
<gene>
    <name evidence="2" type="ORF">BDZ90DRAFT_258768</name>
</gene>
<dbReference type="GeneID" id="37029924"/>
<dbReference type="RefSeq" id="XP_025364479.1">
    <property type="nucleotide sequence ID" value="XM_025508101.1"/>
</dbReference>
<organism evidence="2 3">
    <name type="scientific">Jaminaea rosea</name>
    <dbReference type="NCBI Taxonomy" id="1569628"/>
    <lineage>
        <taxon>Eukaryota</taxon>
        <taxon>Fungi</taxon>
        <taxon>Dikarya</taxon>
        <taxon>Basidiomycota</taxon>
        <taxon>Ustilaginomycotina</taxon>
        <taxon>Exobasidiomycetes</taxon>
        <taxon>Microstromatales</taxon>
        <taxon>Microstromatales incertae sedis</taxon>
        <taxon>Jaminaea</taxon>
    </lineage>
</organism>
<feature type="compositionally biased region" description="Low complexity" evidence="1">
    <location>
        <begin position="34"/>
        <end position="90"/>
    </location>
</feature>
<dbReference type="Proteomes" id="UP000245884">
    <property type="component" value="Unassembled WGS sequence"/>
</dbReference>